<feature type="compositionally biased region" description="Acidic residues" evidence="7">
    <location>
        <begin position="592"/>
        <end position="616"/>
    </location>
</feature>
<dbReference type="InterPro" id="IPR039189">
    <property type="entry name" value="Fcp1"/>
</dbReference>
<feature type="domain" description="FCP1 homology" evidence="9">
    <location>
        <begin position="47"/>
        <end position="264"/>
    </location>
</feature>
<dbReference type="GO" id="GO:0008420">
    <property type="term" value="F:RNA polymerase II CTD heptapeptide repeat phosphatase activity"/>
    <property type="evidence" value="ECO:0007669"/>
    <property type="project" value="UniProtKB-UniRule"/>
</dbReference>
<evidence type="ECO:0000256" key="5">
    <source>
        <dbReference type="ARBA" id="ARBA00048336"/>
    </source>
</evidence>
<feature type="compositionally biased region" description="Acidic residues" evidence="7">
    <location>
        <begin position="719"/>
        <end position="736"/>
    </location>
</feature>
<keyword evidence="2 6" id="KW-0378">Hydrolase</keyword>
<dbReference type="Pfam" id="PF12738">
    <property type="entry name" value="PTCB-BRCT"/>
    <property type="match status" value="1"/>
</dbReference>
<organism evidence="10 11">
    <name type="scientific">Hermanssonia centrifuga</name>
    <dbReference type="NCBI Taxonomy" id="98765"/>
    <lineage>
        <taxon>Eukaryota</taxon>
        <taxon>Fungi</taxon>
        <taxon>Dikarya</taxon>
        <taxon>Basidiomycota</taxon>
        <taxon>Agaricomycotina</taxon>
        <taxon>Agaricomycetes</taxon>
        <taxon>Polyporales</taxon>
        <taxon>Meruliaceae</taxon>
        <taxon>Hermanssonia</taxon>
    </lineage>
</organism>
<feature type="compositionally biased region" description="Acidic residues" evidence="7">
    <location>
        <begin position="695"/>
        <end position="704"/>
    </location>
</feature>
<feature type="domain" description="BRCT" evidence="8">
    <location>
        <begin position="454"/>
        <end position="547"/>
    </location>
</feature>
<feature type="region of interest" description="Disordered" evidence="7">
    <location>
        <begin position="269"/>
        <end position="318"/>
    </location>
</feature>
<dbReference type="EMBL" id="MLYV02000256">
    <property type="protein sequence ID" value="PSS29642.1"/>
    <property type="molecule type" value="Genomic_DNA"/>
</dbReference>
<dbReference type="SUPFAM" id="SSF56784">
    <property type="entry name" value="HAD-like"/>
    <property type="match status" value="1"/>
</dbReference>
<dbReference type="EC" id="3.1.3.16" evidence="6"/>
<evidence type="ECO:0000256" key="2">
    <source>
        <dbReference type="ARBA" id="ARBA00022801"/>
    </source>
</evidence>
<dbReference type="SUPFAM" id="SSF52113">
    <property type="entry name" value="BRCT domain"/>
    <property type="match status" value="1"/>
</dbReference>
<feature type="compositionally biased region" description="Basic and acidic residues" evidence="7">
    <location>
        <begin position="737"/>
        <end position="747"/>
    </location>
</feature>
<feature type="region of interest" description="Disordered" evidence="7">
    <location>
        <begin position="552"/>
        <end position="747"/>
    </location>
</feature>
<dbReference type="InterPro" id="IPR011947">
    <property type="entry name" value="FCP1_euk"/>
</dbReference>
<comment type="catalytic activity">
    <reaction evidence="4 6">
        <text>O-phospho-L-seryl-[protein] + H2O = L-seryl-[protein] + phosphate</text>
        <dbReference type="Rhea" id="RHEA:20629"/>
        <dbReference type="Rhea" id="RHEA-COMP:9863"/>
        <dbReference type="Rhea" id="RHEA-COMP:11604"/>
        <dbReference type="ChEBI" id="CHEBI:15377"/>
        <dbReference type="ChEBI" id="CHEBI:29999"/>
        <dbReference type="ChEBI" id="CHEBI:43474"/>
        <dbReference type="ChEBI" id="CHEBI:83421"/>
        <dbReference type="EC" id="3.1.3.16"/>
    </reaction>
</comment>
<sequence length="747" mass="83616">MYTRNAIERTLLSLWEGYDEMTHAANGPTVSLEEAQRIERETADHLRKHRKLSLIVDLDQTIVHATVDPTVGEWIAEGEAWEARHPNWNDSQETVAPQSEDEVNPNWEALKDVKKFRLGPEALGQPYLRGIKGKGKGGSVENEGCMYYIKPRPGWEGFLEAMATKYEMHVYTMGTRAYAEEVCAAIDPDGKIFGGRLLSRDESGSLTQKSLQRLFPCDQSMVVIIDDRADVWEWSPNLVKVIPYDFFVGIGDINSAFLPKLEPLTPTLPSGASRPGIAKPPAGPIPPETAVPDVDPISSPLHTEIIPDESVPPSAEEEELAVLRKSEILARNAVALDAQVEQRPLAKMQEELQEEEDAQEADLQEEASSNGDKPSDDTDIPRSTTPKSEKHVRKALLKNDDVELNRVQRLLEEVHQRYYDAYDHLHHDTMVRRKPKHRQPQQLLYDVRSIIPQLRQHTLEGTHLLFSSVIPLDTRPESTEIWRMAQAFGATCYTELNSRITHVVAAKRGTVKVDAARRQGGIKIVWLAWFTDSIALWQRQDETPYLIDPEPVVVVGPASPPSDTHQISSDPEPDADDWDDDRAVPGKSLALDEVDWDEVNDEVDAAMNESDEDDDDMKSTFQGSNASEDDWTDESNSVLSSASSTPRKKRKRLRSITPSDVSTNGHDDSLRSPLAKRKKMVANRSGTSKLKEAITADDLEDEEGSVDKRSAPASANGRDEDEEMEEDDDTGEDDDDFLARELGEDWG</sequence>
<dbReference type="NCBIfam" id="TIGR02250">
    <property type="entry name" value="FCP1_euk"/>
    <property type="match status" value="1"/>
</dbReference>
<evidence type="ECO:0000256" key="7">
    <source>
        <dbReference type="SAM" id="MobiDB-lite"/>
    </source>
</evidence>
<name>A0A2R6RHZ6_9APHY</name>
<dbReference type="InterPro" id="IPR004274">
    <property type="entry name" value="FCP1_dom"/>
</dbReference>
<dbReference type="InterPro" id="IPR023214">
    <property type="entry name" value="HAD_sf"/>
</dbReference>
<dbReference type="PROSITE" id="PS50969">
    <property type="entry name" value="FCP1"/>
    <property type="match status" value="1"/>
</dbReference>
<dbReference type="PANTHER" id="PTHR23081:SF36">
    <property type="entry name" value="RNA POLYMERASE II SUBUNIT A C-TERMINAL DOMAIN PHOSPHATASE"/>
    <property type="match status" value="1"/>
</dbReference>
<dbReference type="Gene3D" id="3.40.50.1000">
    <property type="entry name" value="HAD superfamily/HAD-like"/>
    <property type="match status" value="1"/>
</dbReference>
<evidence type="ECO:0000259" key="9">
    <source>
        <dbReference type="PROSITE" id="PS50969"/>
    </source>
</evidence>
<proteinExistence type="predicted"/>
<feature type="compositionally biased region" description="Polar residues" evidence="7">
    <location>
        <begin position="634"/>
        <end position="645"/>
    </location>
</feature>
<dbReference type="GO" id="GO:0005634">
    <property type="term" value="C:nucleus"/>
    <property type="evidence" value="ECO:0007669"/>
    <property type="project" value="UniProtKB-SubCell"/>
</dbReference>
<feature type="compositionally biased region" description="Acidic residues" evidence="7">
    <location>
        <begin position="351"/>
        <end position="365"/>
    </location>
</feature>
<comment type="caution">
    <text evidence="10">The sequence shown here is derived from an EMBL/GenBank/DDBJ whole genome shotgun (WGS) entry which is preliminary data.</text>
</comment>
<gene>
    <name evidence="10" type="ORF">PHLCEN_2v2790</name>
</gene>
<dbReference type="PANTHER" id="PTHR23081">
    <property type="entry name" value="RNA POLYMERASE II CTD PHOSPHATASE"/>
    <property type="match status" value="1"/>
</dbReference>
<evidence type="ECO:0000256" key="3">
    <source>
        <dbReference type="ARBA" id="ARBA00023242"/>
    </source>
</evidence>
<evidence type="ECO:0000313" key="11">
    <source>
        <dbReference type="Proteomes" id="UP000186601"/>
    </source>
</evidence>
<dbReference type="OrthoDB" id="10249888at2759"/>
<accession>A0A2R6RHZ6</accession>
<evidence type="ECO:0000256" key="1">
    <source>
        <dbReference type="ARBA" id="ARBA00004123"/>
    </source>
</evidence>
<comment type="catalytic activity">
    <reaction evidence="5 6">
        <text>O-phospho-L-threonyl-[protein] + H2O = L-threonyl-[protein] + phosphate</text>
        <dbReference type="Rhea" id="RHEA:47004"/>
        <dbReference type="Rhea" id="RHEA-COMP:11060"/>
        <dbReference type="Rhea" id="RHEA-COMP:11605"/>
        <dbReference type="ChEBI" id="CHEBI:15377"/>
        <dbReference type="ChEBI" id="CHEBI:30013"/>
        <dbReference type="ChEBI" id="CHEBI:43474"/>
        <dbReference type="ChEBI" id="CHEBI:61977"/>
        <dbReference type="EC" id="3.1.3.16"/>
    </reaction>
</comment>
<evidence type="ECO:0000256" key="4">
    <source>
        <dbReference type="ARBA" id="ARBA00047761"/>
    </source>
</evidence>
<dbReference type="InterPro" id="IPR036412">
    <property type="entry name" value="HAD-like_sf"/>
</dbReference>
<comment type="function">
    <text evidence="6">This promotes the activity of RNA polymerase II.</text>
</comment>
<dbReference type="CDD" id="cd17729">
    <property type="entry name" value="BRCT_CTDP1"/>
    <property type="match status" value="1"/>
</dbReference>
<dbReference type="Gene3D" id="3.40.50.10190">
    <property type="entry name" value="BRCT domain"/>
    <property type="match status" value="1"/>
</dbReference>
<dbReference type="CDD" id="cd07521">
    <property type="entry name" value="HAD_FCP1-like"/>
    <property type="match status" value="1"/>
</dbReference>
<dbReference type="PROSITE" id="PS50172">
    <property type="entry name" value="BRCT"/>
    <property type="match status" value="1"/>
</dbReference>
<dbReference type="Proteomes" id="UP000186601">
    <property type="component" value="Unassembled WGS sequence"/>
</dbReference>
<keyword evidence="11" id="KW-1185">Reference proteome</keyword>
<evidence type="ECO:0000259" key="8">
    <source>
        <dbReference type="PROSITE" id="PS50172"/>
    </source>
</evidence>
<evidence type="ECO:0000256" key="6">
    <source>
        <dbReference type="RuleBase" id="RU366066"/>
    </source>
</evidence>
<dbReference type="AlphaFoldDB" id="A0A2R6RHZ6"/>
<feature type="compositionally biased region" description="Acidic residues" evidence="7">
    <location>
        <begin position="571"/>
        <end position="580"/>
    </location>
</feature>
<protein>
    <recommendedName>
        <fullName evidence="6">RNA polymerase II subunit A C-terminal domain phosphatase</fullName>
        <ecNumber evidence="6">3.1.3.16</ecNumber>
    </recommendedName>
</protein>
<dbReference type="SMART" id="SM00577">
    <property type="entry name" value="CPDc"/>
    <property type="match status" value="1"/>
</dbReference>
<dbReference type="InterPro" id="IPR036420">
    <property type="entry name" value="BRCT_dom_sf"/>
</dbReference>
<evidence type="ECO:0000313" key="10">
    <source>
        <dbReference type="EMBL" id="PSS29642.1"/>
    </source>
</evidence>
<feature type="region of interest" description="Disordered" evidence="7">
    <location>
        <begin position="350"/>
        <end position="392"/>
    </location>
</feature>
<dbReference type="STRING" id="98765.A0A2R6RHZ6"/>
<dbReference type="Pfam" id="PF03031">
    <property type="entry name" value="NIF"/>
    <property type="match status" value="1"/>
</dbReference>
<dbReference type="InterPro" id="IPR001357">
    <property type="entry name" value="BRCT_dom"/>
</dbReference>
<comment type="subcellular location">
    <subcellularLocation>
        <location evidence="1 6">Nucleus</location>
    </subcellularLocation>
</comment>
<reference evidence="10 11" key="1">
    <citation type="submission" date="2018-02" db="EMBL/GenBank/DDBJ databases">
        <title>Genome sequence of the basidiomycete white-rot fungus Phlebia centrifuga.</title>
        <authorList>
            <person name="Granchi Z."/>
            <person name="Peng M."/>
            <person name="de Vries R.P."/>
            <person name="Hilden K."/>
            <person name="Makela M.R."/>
            <person name="Grigoriev I."/>
            <person name="Riley R."/>
        </authorList>
    </citation>
    <scope>NUCLEOTIDE SEQUENCE [LARGE SCALE GENOMIC DNA]</scope>
    <source>
        <strain evidence="10 11">FBCC195</strain>
    </source>
</reference>
<keyword evidence="3 6" id="KW-0539">Nucleus</keyword>
<feature type="compositionally biased region" description="Low complexity" evidence="7">
    <location>
        <begin position="269"/>
        <end position="280"/>
    </location>
</feature>